<dbReference type="GO" id="GO:0005829">
    <property type="term" value="C:cytosol"/>
    <property type="evidence" value="ECO:0007669"/>
    <property type="project" value="TreeGrafter"/>
</dbReference>
<evidence type="ECO:0000256" key="2">
    <source>
        <dbReference type="ARBA" id="ARBA00023016"/>
    </source>
</evidence>
<evidence type="ECO:0000256" key="3">
    <source>
        <dbReference type="ARBA" id="ARBA00059078"/>
    </source>
</evidence>
<comment type="function">
    <text evidence="3">Transcriptional regulator that plays an important role in general stress response.</text>
</comment>
<dbReference type="Pfam" id="PF01722">
    <property type="entry name" value="BolA"/>
    <property type="match status" value="1"/>
</dbReference>
<dbReference type="AlphaFoldDB" id="A0A368LP83"/>
<dbReference type="InterPro" id="IPR050961">
    <property type="entry name" value="BolA/IbaG_stress_morph_reg"/>
</dbReference>
<evidence type="ECO:0000256" key="4">
    <source>
        <dbReference type="ARBA" id="ARBA00074073"/>
    </source>
</evidence>
<reference evidence="6 7" key="1">
    <citation type="journal article" date="2017" name="Elife">
        <title>Extensive horizontal gene transfer in cheese-associated bacteria.</title>
        <authorList>
            <person name="Bonham K.S."/>
            <person name="Wolfe B.E."/>
            <person name="Dutton R.J."/>
        </authorList>
    </citation>
    <scope>NUCLEOTIDE SEQUENCE [LARGE SCALE GENOMIC DNA]</scope>
    <source>
        <strain evidence="6 7">JB196</strain>
    </source>
</reference>
<dbReference type="PIRSF" id="PIRSF003113">
    <property type="entry name" value="BolA"/>
    <property type="match status" value="1"/>
</dbReference>
<comment type="similarity">
    <text evidence="1 5">Belongs to the BolA/IbaG family.</text>
</comment>
<dbReference type="OrthoDB" id="9801469at2"/>
<name>A0A368LP83_9VIBR</name>
<protein>
    <recommendedName>
        <fullName evidence="4">DNA-binding transcriptional regulator BolA</fullName>
    </recommendedName>
</protein>
<dbReference type="GeneID" id="303189054"/>
<dbReference type="GO" id="GO:0006351">
    <property type="term" value="P:DNA-templated transcription"/>
    <property type="evidence" value="ECO:0007669"/>
    <property type="project" value="TreeGrafter"/>
</dbReference>
<comment type="caution">
    <text evidence="6">The sequence shown here is derived from an EMBL/GenBank/DDBJ whole genome shotgun (WGS) entry which is preliminary data.</text>
</comment>
<dbReference type="Gene3D" id="3.30.300.90">
    <property type="entry name" value="BolA-like"/>
    <property type="match status" value="1"/>
</dbReference>
<gene>
    <name evidence="6" type="ORF">CIK83_08980</name>
</gene>
<accession>A0A368LP83</accession>
<keyword evidence="7" id="KW-1185">Reference proteome</keyword>
<dbReference type="NCBIfam" id="NF008638">
    <property type="entry name" value="PRK11628.1"/>
    <property type="match status" value="1"/>
</dbReference>
<evidence type="ECO:0000313" key="6">
    <source>
        <dbReference type="EMBL" id="RCS73720.1"/>
    </source>
</evidence>
<dbReference type="SUPFAM" id="SSF82657">
    <property type="entry name" value="BolA-like"/>
    <property type="match status" value="1"/>
</dbReference>
<dbReference type="Proteomes" id="UP000252479">
    <property type="component" value="Unassembled WGS sequence"/>
</dbReference>
<dbReference type="PANTHER" id="PTHR46229">
    <property type="entry name" value="BOLA TRANSCRIPTION REGULATOR"/>
    <property type="match status" value="1"/>
</dbReference>
<dbReference type="FunFam" id="3.30.300.90:FF:000001">
    <property type="entry name" value="Transcriptional regulator BolA"/>
    <property type="match status" value="1"/>
</dbReference>
<dbReference type="EMBL" id="QPGL01000001">
    <property type="protein sequence ID" value="RCS73720.1"/>
    <property type="molecule type" value="Genomic_DNA"/>
</dbReference>
<dbReference type="RefSeq" id="WP_086961458.1">
    <property type="nucleotide sequence ID" value="NZ_AP018680.1"/>
</dbReference>
<keyword evidence="2" id="KW-0346">Stress response</keyword>
<evidence type="ECO:0000256" key="1">
    <source>
        <dbReference type="ARBA" id="ARBA00005578"/>
    </source>
</evidence>
<organism evidence="6 7">
    <name type="scientific">Vibrio casei</name>
    <dbReference type="NCBI Taxonomy" id="673372"/>
    <lineage>
        <taxon>Bacteria</taxon>
        <taxon>Pseudomonadati</taxon>
        <taxon>Pseudomonadota</taxon>
        <taxon>Gammaproteobacteria</taxon>
        <taxon>Vibrionales</taxon>
        <taxon>Vibrionaceae</taxon>
        <taxon>Vibrio</taxon>
    </lineage>
</organism>
<evidence type="ECO:0000313" key="7">
    <source>
        <dbReference type="Proteomes" id="UP000252479"/>
    </source>
</evidence>
<sequence>MIQEVIERKLNASFSPIYLQVTNESYMHNVAPGSESHFKVVIVSEQFEGQKLLARHRSVNHSLADELENHIHALAIHTYTESEWHELRDGAPASPNCAGGEKNSA</sequence>
<dbReference type="GO" id="GO:1990229">
    <property type="term" value="C:iron-sulfur cluster assembly complex"/>
    <property type="evidence" value="ECO:0007669"/>
    <property type="project" value="UniProtKB-ARBA"/>
</dbReference>
<dbReference type="InterPro" id="IPR036065">
    <property type="entry name" value="BolA-like_sf"/>
</dbReference>
<dbReference type="InterPro" id="IPR002634">
    <property type="entry name" value="BolA"/>
</dbReference>
<proteinExistence type="inferred from homology"/>
<evidence type="ECO:0000256" key="5">
    <source>
        <dbReference type="RuleBase" id="RU003860"/>
    </source>
</evidence>
<dbReference type="PANTHER" id="PTHR46229:SF2">
    <property type="entry name" value="BOLA-LIKE PROTEIN 1"/>
    <property type="match status" value="1"/>
</dbReference>